<keyword evidence="2" id="KW-0812">Transmembrane</keyword>
<keyword evidence="4" id="KW-1185">Reference proteome</keyword>
<dbReference type="OrthoDB" id="6432511at2759"/>
<dbReference type="EMBL" id="UYYB01111560">
    <property type="protein sequence ID" value="VDM81143.1"/>
    <property type="molecule type" value="Genomic_DNA"/>
</dbReference>
<evidence type="ECO:0000256" key="1">
    <source>
        <dbReference type="SAM" id="MobiDB-lite"/>
    </source>
</evidence>
<feature type="transmembrane region" description="Helical" evidence="2">
    <location>
        <begin position="69"/>
        <end position="87"/>
    </location>
</feature>
<name>A0A3P7JK77_STRVU</name>
<sequence length="92" mass="10333">MFMNHIKAWAFPTSRPRRGHDTRAEAVDSQMKDDLGPPIPLRASFRLRRKTEQLPSTASPLETSGTSSSYYSIISSLLSLTFVILLMNSANY</sequence>
<keyword evidence="2" id="KW-1133">Transmembrane helix</keyword>
<feature type="compositionally biased region" description="Basic and acidic residues" evidence="1">
    <location>
        <begin position="19"/>
        <end position="35"/>
    </location>
</feature>
<proteinExistence type="predicted"/>
<dbReference type="AlphaFoldDB" id="A0A3P7JK77"/>
<evidence type="ECO:0000313" key="3">
    <source>
        <dbReference type="EMBL" id="VDM81143.1"/>
    </source>
</evidence>
<dbReference type="Proteomes" id="UP000270094">
    <property type="component" value="Unassembled WGS sequence"/>
</dbReference>
<reference evidence="3 4" key="1">
    <citation type="submission" date="2018-11" db="EMBL/GenBank/DDBJ databases">
        <authorList>
            <consortium name="Pathogen Informatics"/>
        </authorList>
    </citation>
    <scope>NUCLEOTIDE SEQUENCE [LARGE SCALE GENOMIC DNA]</scope>
</reference>
<keyword evidence="2" id="KW-0472">Membrane</keyword>
<organism evidence="3 4">
    <name type="scientific">Strongylus vulgaris</name>
    <name type="common">Blood worm</name>
    <dbReference type="NCBI Taxonomy" id="40348"/>
    <lineage>
        <taxon>Eukaryota</taxon>
        <taxon>Metazoa</taxon>
        <taxon>Ecdysozoa</taxon>
        <taxon>Nematoda</taxon>
        <taxon>Chromadorea</taxon>
        <taxon>Rhabditida</taxon>
        <taxon>Rhabditina</taxon>
        <taxon>Rhabditomorpha</taxon>
        <taxon>Strongyloidea</taxon>
        <taxon>Strongylidae</taxon>
        <taxon>Strongylus</taxon>
    </lineage>
</organism>
<accession>A0A3P7JK77</accession>
<protein>
    <submittedName>
        <fullName evidence="3">Uncharacterized protein</fullName>
    </submittedName>
</protein>
<gene>
    <name evidence="3" type="ORF">SVUK_LOCUS16141</name>
</gene>
<evidence type="ECO:0000256" key="2">
    <source>
        <dbReference type="SAM" id="Phobius"/>
    </source>
</evidence>
<evidence type="ECO:0000313" key="4">
    <source>
        <dbReference type="Proteomes" id="UP000270094"/>
    </source>
</evidence>
<feature type="region of interest" description="Disordered" evidence="1">
    <location>
        <begin position="13"/>
        <end position="38"/>
    </location>
</feature>